<proteinExistence type="predicted"/>
<gene>
    <name evidence="1" type="ORF">SAMN04487970_107218</name>
</gene>
<feature type="non-terminal residue" evidence="1">
    <location>
        <position position="1"/>
    </location>
</feature>
<organism evidence="1 2">
    <name type="scientific">Paenibacillus tianmuensis</name>
    <dbReference type="NCBI Taxonomy" id="624147"/>
    <lineage>
        <taxon>Bacteria</taxon>
        <taxon>Bacillati</taxon>
        <taxon>Bacillota</taxon>
        <taxon>Bacilli</taxon>
        <taxon>Bacillales</taxon>
        <taxon>Paenibacillaceae</taxon>
        <taxon>Paenibacillus</taxon>
    </lineage>
</organism>
<evidence type="ECO:0000313" key="2">
    <source>
        <dbReference type="Proteomes" id="UP000198601"/>
    </source>
</evidence>
<reference evidence="2" key="1">
    <citation type="submission" date="2016-10" db="EMBL/GenBank/DDBJ databases">
        <authorList>
            <person name="Varghese N."/>
            <person name="Submissions S."/>
        </authorList>
    </citation>
    <scope>NUCLEOTIDE SEQUENCE [LARGE SCALE GENOMIC DNA]</scope>
    <source>
        <strain evidence="2">CGMCC 1.8946</strain>
    </source>
</reference>
<name>A0A1G4TY89_9BACL</name>
<evidence type="ECO:0000313" key="1">
    <source>
        <dbReference type="EMBL" id="SCW85559.1"/>
    </source>
</evidence>
<protein>
    <recommendedName>
        <fullName evidence="3">Transposase DDE domain-containing protein</fullName>
    </recommendedName>
</protein>
<dbReference type="STRING" id="624147.SAMN04487970_107218"/>
<evidence type="ECO:0008006" key="3">
    <source>
        <dbReference type="Google" id="ProtNLM"/>
    </source>
</evidence>
<dbReference type="AlphaFoldDB" id="A0A1G4TY89"/>
<dbReference type="Proteomes" id="UP000198601">
    <property type="component" value="Unassembled WGS sequence"/>
</dbReference>
<accession>A0A1G4TY89</accession>
<keyword evidence="2" id="KW-1185">Reference proteome</keyword>
<sequence>YRSKDIVEKAFGNLKERLNFRRMHVSSETSLNGKLFVEFIALIYLSYVKKCMQDAGLFESWTMQGLLDELDTIERFEAPGHGRILGEVTQKQADLYRALGVAPPSL</sequence>
<dbReference type="EMBL" id="FMTT01000072">
    <property type="protein sequence ID" value="SCW85559.1"/>
    <property type="molecule type" value="Genomic_DNA"/>
</dbReference>